<sequence>MVSRCANSENLTGQAQSRKGGASCQAMKLIIWGVGGLAQMLTELIESYPEWHLVGFIVDDPAPPEQFMGYPVLGNRQYLESLDPQAVQVVPAAYLPANREIMVIYLRQLGFDSPTLIAKSAWLSPSVSLGKGVMVLDRAVIQSQAQMGDFDLIHTGCILSHNVRLGPFVTLFAGATVLGKVEIETGAQVGGGATLLSTIQIGANAKVGVGSVVIQNVAAGTTVMGNPARVFSVPG</sequence>
<dbReference type="PANTHER" id="PTHR43300:SF7">
    <property type="entry name" value="UDP-N-ACETYLBACILLOSAMINE N-ACETYLTRANSFERASE"/>
    <property type="match status" value="1"/>
</dbReference>
<dbReference type="InterPro" id="IPR011004">
    <property type="entry name" value="Trimer_LpxA-like_sf"/>
</dbReference>
<dbReference type="Pfam" id="PF17836">
    <property type="entry name" value="PglD_N"/>
    <property type="match status" value="1"/>
</dbReference>
<dbReference type="EMBL" id="PFFQ01000034">
    <property type="protein sequence ID" value="PIW16865.1"/>
    <property type="molecule type" value="Genomic_DNA"/>
</dbReference>
<feature type="domain" description="PglD N-terminal" evidence="3">
    <location>
        <begin position="28"/>
        <end position="92"/>
    </location>
</feature>
<dbReference type="Gene3D" id="2.160.10.10">
    <property type="entry name" value="Hexapeptide repeat proteins"/>
    <property type="match status" value="1"/>
</dbReference>
<evidence type="ECO:0000313" key="5">
    <source>
        <dbReference type="Proteomes" id="UP000231019"/>
    </source>
</evidence>
<evidence type="ECO:0000259" key="3">
    <source>
        <dbReference type="Pfam" id="PF17836"/>
    </source>
</evidence>
<dbReference type="CDD" id="cd03360">
    <property type="entry name" value="LbH_AT_putative"/>
    <property type="match status" value="1"/>
</dbReference>
<accession>A0A2M7G4L4</accession>
<dbReference type="NCBIfam" id="TIGR03570">
    <property type="entry name" value="NeuD_NnaD"/>
    <property type="match status" value="1"/>
</dbReference>
<dbReference type="InterPro" id="IPR020019">
    <property type="entry name" value="AcTrfase_PglD-like"/>
</dbReference>
<dbReference type="Gene3D" id="3.40.50.20">
    <property type="match status" value="1"/>
</dbReference>
<gene>
    <name evidence="4" type="ORF">COW36_11320</name>
</gene>
<protein>
    <recommendedName>
        <fullName evidence="3">PglD N-terminal domain-containing protein</fullName>
    </recommendedName>
</protein>
<dbReference type="InterPro" id="IPR041561">
    <property type="entry name" value="PglD_N"/>
</dbReference>
<dbReference type="GO" id="GO:0016740">
    <property type="term" value="F:transferase activity"/>
    <property type="evidence" value="ECO:0007669"/>
    <property type="project" value="UniProtKB-KW"/>
</dbReference>
<reference evidence="4 5" key="1">
    <citation type="submission" date="2017-09" db="EMBL/GenBank/DDBJ databases">
        <title>Depth-based differentiation of microbial function through sediment-hosted aquifers and enrichment of novel symbionts in the deep terrestrial subsurface.</title>
        <authorList>
            <person name="Probst A.J."/>
            <person name="Ladd B."/>
            <person name="Jarett J.K."/>
            <person name="Geller-Mcgrath D.E."/>
            <person name="Sieber C.M."/>
            <person name="Emerson J.B."/>
            <person name="Anantharaman K."/>
            <person name="Thomas B.C."/>
            <person name="Malmstrom R."/>
            <person name="Stieglmeier M."/>
            <person name="Klingl A."/>
            <person name="Woyke T."/>
            <person name="Ryan C.M."/>
            <person name="Banfield J.F."/>
        </authorList>
    </citation>
    <scope>NUCLEOTIDE SEQUENCE [LARGE SCALE GENOMIC DNA]</scope>
    <source>
        <strain evidence="4">CG17_big_fil_post_rev_8_21_14_2_50_48_46</strain>
    </source>
</reference>
<dbReference type="InterPro" id="IPR018357">
    <property type="entry name" value="Hexapep_transf_CS"/>
</dbReference>
<dbReference type="AlphaFoldDB" id="A0A2M7G4L4"/>
<dbReference type="SUPFAM" id="SSF51161">
    <property type="entry name" value="Trimeric LpxA-like enzymes"/>
    <property type="match status" value="1"/>
</dbReference>
<evidence type="ECO:0000313" key="4">
    <source>
        <dbReference type="EMBL" id="PIW16865.1"/>
    </source>
</evidence>
<proteinExistence type="predicted"/>
<organism evidence="4 5">
    <name type="scientific">bacterium (Candidatus Blackallbacteria) CG17_big_fil_post_rev_8_21_14_2_50_48_46</name>
    <dbReference type="NCBI Taxonomy" id="2014261"/>
    <lineage>
        <taxon>Bacteria</taxon>
        <taxon>Candidatus Blackallbacteria</taxon>
    </lineage>
</organism>
<name>A0A2M7G4L4_9BACT</name>
<dbReference type="Proteomes" id="UP000231019">
    <property type="component" value="Unassembled WGS sequence"/>
</dbReference>
<comment type="caution">
    <text evidence="4">The sequence shown here is derived from an EMBL/GenBank/DDBJ whole genome shotgun (WGS) entry which is preliminary data.</text>
</comment>
<keyword evidence="2" id="KW-0677">Repeat</keyword>
<keyword evidence="1" id="KW-0808">Transferase</keyword>
<dbReference type="InterPro" id="IPR050179">
    <property type="entry name" value="Trans_hexapeptide_repeat"/>
</dbReference>
<evidence type="ECO:0000256" key="2">
    <source>
        <dbReference type="ARBA" id="ARBA00022737"/>
    </source>
</evidence>
<dbReference type="PROSITE" id="PS00101">
    <property type="entry name" value="HEXAPEP_TRANSFERASES"/>
    <property type="match status" value="1"/>
</dbReference>
<dbReference type="PANTHER" id="PTHR43300">
    <property type="entry name" value="ACETYLTRANSFERASE"/>
    <property type="match status" value="1"/>
</dbReference>
<evidence type="ECO:0000256" key="1">
    <source>
        <dbReference type="ARBA" id="ARBA00022679"/>
    </source>
</evidence>